<dbReference type="AlphaFoldDB" id="A0A843W496"/>
<comment type="caution">
    <text evidence="3">The sequence shown here is derived from an EMBL/GenBank/DDBJ whole genome shotgun (WGS) entry which is preliminary data.</text>
</comment>
<sequence length="89" mass="9502">MGSDLTGGSLAVCTVGALLLYAAARLWWALWGRPKSIERELRRQGIPNTIYGLFNTDLKDEAVGTACAWSSPSPTATAPPNGPTHLFNT</sequence>
<accession>A0A843W496</accession>
<dbReference type="EMBL" id="NMUH01003265">
    <property type="protein sequence ID" value="MQM04672.1"/>
    <property type="molecule type" value="Genomic_DNA"/>
</dbReference>
<keyword evidence="2" id="KW-1133">Transmembrane helix</keyword>
<evidence type="ECO:0000313" key="3">
    <source>
        <dbReference type="EMBL" id="MQM04672.1"/>
    </source>
</evidence>
<feature type="transmembrane region" description="Helical" evidence="2">
    <location>
        <begin position="6"/>
        <end position="28"/>
    </location>
</feature>
<feature type="compositionally biased region" description="Low complexity" evidence="1">
    <location>
        <begin position="70"/>
        <end position="79"/>
    </location>
</feature>
<proteinExistence type="predicted"/>
<gene>
    <name evidence="3" type="ORF">Taro_037476</name>
</gene>
<keyword evidence="4" id="KW-1185">Reference proteome</keyword>
<evidence type="ECO:0000313" key="4">
    <source>
        <dbReference type="Proteomes" id="UP000652761"/>
    </source>
</evidence>
<dbReference type="Proteomes" id="UP000652761">
    <property type="component" value="Unassembled WGS sequence"/>
</dbReference>
<evidence type="ECO:0000256" key="1">
    <source>
        <dbReference type="SAM" id="MobiDB-lite"/>
    </source>
</evidence>
<keyword evidence="2" id="KW-0812">Transmembrane</keyword>
<protein>
    <submittedName>
        <fullName evidence="3">Uncharacterized protein</fullName>
    </submittedName>
</protein>
<keyword evidence="2" id="KW-0472">Membrane</keyword>
<reference evidence="3" key="1">
    <citation type="submission" date="2017-07" db="EMBL/GenBank/DDBJ databases">
        <title>Taro Niue Genome Assembly and Annotation.</title>
        <authorList>
            <person name="Atibalentja N."/>
            <person name="Keating K."/>
            <person name="Fields C.J."/>
        </authorList>
    </citation>
    <scope>NUCLEOTIDE SEQUENCE</scope>
    <source>
        <strain evidence="3">Niue_2</strain>
        <tissue evidence="3">Leaf</tissue>
    </source>
</reference>
<feature type="region of interest" description="Disordered" evidence="1">
    <location>
        <begin position="70"/>
        <end position="89"/>
    </location>
</feature>
<evidence type="ECO:0000256" key="2">
    <source>
        <dbReference type="SAM" id="Phobius"/>
    </source>
</evidence>
<organism evidence="3 4">
    <name type="scientific">Colocasia esculenta</name>
    <name type="common">Wild taro</name>
    <name type="synonym">Arum esculentum</name>
    <dbReference type="NCBI Taxonomy" id="4460"/>
    <lineage>
        <taxon>Eukaryota</taxon>
        <taxon>Viridiplantae</taxon>
        <taxon>Streptophyta</taxon>
        <taxon>Embryophyta</taxon>
        <taxon>Tracheophyta</taxon>
        <taxon>Spermatophyta</taxon>
        <taxon>Magnoliopsida</taxon>
        <taxon>Liliopsida</taxon>
        <taxon>Araceae</taxon>
        <taxon>Aroideae</taxon>
        <taxon>Colocasieae</taxon>
        <taxon>Colocasia</taxon>
    </lineage>
</organism>
<name>A0A843W496_COLES</name>